<dbReference type="Proteomes" id="UP000242642">
    <property type="component" value="Unassembled WGS sequence"/>
</dbReference>
<dbReference type="RefSeq" id="WP_093317268.1">
    <property type="nucleotide sequence ID" value="NZ_FOHV01000002.1"/>
</dbReference>
<proteinExistence type="predicted"/>
<dbReference type="InterPro" id="IPR013320">
    <property type="entry name" value="ConA-like_dom_sf"/>
</dbReference>
<protein>
    <recommendedName>
        <fullName evidence="3">Regulation of enolase protein 1, concanavalin A-like superfamily</fullName>
    </recommendedName>
</protein>
<evidence type="ECO:0000313" key="2">
    <source>
        <dbReference type="Proteomes" id="UP000242642"/>
    </source>
</evidence>
<dbReference type="PANTHER" id="PTHR35332:SF2">
    <property type="entry name" value="REGULATION OF ENOLASE PROTEIN 1"/>
    <property type="match status" value="1"/>
</dbReference>
<name>A0A1H9YX75_9GAMM</name>
<sequence>MTQNINRESNVAINTNLKEIENILFFTHIVNTPKIDSSQDSISLSSIAKTDFFNAPDDSYTANNAPLLLTKIDNNKPFVLSCKVLPTFKQKYDAGALFFYDNNQKWLKLAFELDDSYNKRIVSVKTDQYSDDCNHEKNSNQSIYLKIASDTKQIGCYYSQDSKEWVMIRLFKNNFSPIPFIGLSTQSPTGDGNKTIFSEILLTYENLNDFRLGI</sequence>
<dbReference type="Gene3D" id="2.60.120.200">
    <property type="match status" value="1"/>
</dbReference>
<organism evidence="1 2">
    <name type="scientific">Thorsellia anophelis DSM 18579</name>
    <dbReference type="NCBI Taxonomy" id="1123402"/>
    <lineage>
        <taxon>Bacteria</taxon>
        <taxon>Pseudomonadati</taxon>
        <taxon>Pseudomonadota</taxon>
        <taxon>Gammaproteobacteria</taxon>
        <taxon>Enterobacterales</taxon>
        <taxon>Thorselliaceae</taxon>
        <taxon>Thorsellia</taxon>
    </lineage>
</organism>
<dbReference type="PANTHER" id="PTHR35332">
    <property type="entry name" value="REGULATION OF ENOLASE PROTEIN 1"/>
    <property type="match status" value="1"/>
</dbReference>
<accession>A0A1H9YX75</accession>
<dbReference type="OrthoDB" id="9808724at2"/>
<evidence type="ECO:0000313" key="1">
    <source>
        <dbReference type="EMBL" id="SES73170.1"/>
    </source>
</evidence>
<dbReference type="Pfam" id="PF07081">
    <property type="entry name" value="DUF1349"/>
    <property type="match status" value="1"/>
</dbReference>
<dbReference type="AlphaFoldDB" id="A0A1H9YX75"/>
<keyword evidence="2" id="KW-1185">Reference proteome</keyword>
<dbReference type="EMBL" id="FOHV01000002">
    <property type="protein sequence ID" value="SES73170.1"/>
    <property type="molecule type" value="Genomic_DNA"/>
</dbReference>
<evidence type="ECO:0008006" key="3">
    <source>
        <dbReference type="Google" id="ProtNLM"/>
    </source>
</evidence>
<dbReference type="InterPro" id="IPR009784">
    <property type="entry name" value="DUF1349"/>
</dbReference>
<reference evidence="2" key="1">
    <citation type="submission" date="2016-10" db="EMBL/GenBank/DDBJ databases">
        <authorList>
            <person name="Varghese N."/>
            <person name="Submissions S."/>
        </authorList>
    </citation>
    <scope>NUCLEOTIDE SEQUENCE [LARGE SCALE GENOMIC DNA]</scope>
    <source>
        <strain evidence="2">DSM 18579</strain>
    </source>
</reference>
<dbReference type="SUPFAM" id="SSF49899">
    <property type="entry name" value="Concanavalin A-like lectins/glucanases"/>
    <property type="match status" value="1"/>
</dbReference>
<dbReference type="STRING" id="1123402.SAMN02583745_00377"/>
<gene>
    <name evidence="1" type="ORF">SAMN02583745_00377</name>
</gene>